<sequence>MRTSRLVALLLELTRLRRTTVTELAERHGVSARTIQRDLAALQEMGVPVWTRTGPAGGVGLVEGWRSPLTGMLAAELQALLLGETGSRELGLEADYQAARMKMLAAPGAEARQHAAVAERFHVDHGRWFHEPERPAALAEVAQAVWSGQRISIRYTRSDPSAAPVSRLLDPLGLVLKTDRWYLVAAHRRSVRTYRLSRIESVTRHQESAWRPPDFSLAEHWRQSRAQFEASVVSLPVRLRIPVASADALRAALSGTGIDAAIDVAIDAASAAARQLRQEPAPQPDHLDISLLTESLGIVSTQLLAVPGVEVIEPAELREALAARGRDLVARNAPHER</sequence>
<keyword evidence="2" id="KW-0804">Transcription</keyword>
<dbReference type="InterPro" id="IPR051534">
    <property type="entry name" value="CBASS_pafABC_assoc_protein"/>
</dbReference>
<dbReference type="InterPro" id="IPR036390">
    <property type="entry name" value="WH_DNA-bd_sf"/>
</dbReference>
<dbReference type="InterPro" id="IPR036388">
    <property type="entry name" value="WH-like_DNA-bd_sf"/>
</dbReference>
<comment type="caution">
    <text evidence="4">The sequence shown here is derived from an EMBL/GenBank/DDBJ whole genome shotgun (WGS) entry which is preliminary data.</text>
</comment>
<dbReference type="InterPro" id="IPR013196">
    <property type="entry name" value="HTH_11"/>
</dbReference>
<feature type="domain" description="HTH deoR-type" evidence="3">
    <location>
        <begin position="2"/>
        <end position="57"/>
    </location>
</feature>
<gene>
    <name evidence="4" type="ORF">GCM10010529_09300</name>
</gene>
<dbReference type="Proteomes" id="UP001500236">
    <property type="component" value="Unassembled WGS sequence"/>
</dbReference>
<evidence type="ECO:0000259" key="3">
    <source>
        <dbReference type="PROSITE" id="PS51000"/>
    </source>
</evidence>
<dbReference type="InterPro" id="IPR026881">
    <property type="entry name" value="WYL_dom"/>
</dbReference>
<dbReference type="Gene3D" id="1.10.10.10">
    <property type="entry name" value="Winged helix-like DNA-binding domain superfamily/Winged helix DNA-binding domain"/>
    <property type="match status" value="1"/>
</dbReference>
<name>A0ABP6LS68_9MICC</name>
<reference evidence="5" key="1">
    <citation type="journal article" date="2019" name="Int. J. Syst. Evol. Microbiol.">
        <title>The Global Catalogue of Microorganisms (GCM) 10K type strain sequencing project: providing services to taxonomists for standard genome sequencing and annotation.</title>
        <authorList>
            <consortium name="The Broad Institute Genomics Platform"/>
            <consortium name="The Broad Institute Genome Sequencing Center for Infectious Disease"/>
            <person name="Wu L."/>
            <person name="Ma J."/>
        </authorList>
    </citation>
    <scope>NUCLEOTIDE SEQUENCE [LARGE SCALE GENOMIC DNA]</scope>
    <source>
        <strain evidence="5">JCM 14309</strain>
    </source>
</reference>
<dbReference type="PANTHER" id="PTHR34580:SF1">
    <property type="entry name" value="PROTEIN PAFC"/>
    <property type="match status" value="1"/>
</dbReference>
<evidence type="ECO:0000256" key="2">
    <source>
        <dbReference type="ARBA" id="ARBA00023163"/>
    </source>
</evidence>
<dbReference type="PROSITE" id="PS51000">
    <property type="entry name" value="HTH_DEOR_2"/>
    <property type="match status" value="1"/>
</dbReference>
<dbReference type="PROSITE" id="PS52050">
    <property type="entry name" value="WYL"/>
    <property type="match status" value="1"/>
</dbReference>
<dbReference type="EMBL" id="BAAAVT010000005">
    <property type="protein sequence ID" value="GAA3057604.1"/>
    <property type="molecule type" value="Genomic_DNA"/>
</dbReference>
<dbReference type="Pfam" id="PF13280">
    <property type="entry name" value="WYL"/>
    <property type="match status" value="1"/>
</dbReference>
<evidence type="ECO:0000313" key="4">
    <source>
        <dbReference type="EMBL" id="GAA3057604.1"/>
    </source>
</evidence>
<keyword evidence="1" id="KW-0805">Transcription regulation</keyword>
<dbReference type="Pfam" id="PF08279">
    <property type="entry name" value="HTH_11"/>
    <property type="match status" value="1"/>
</dbReference>
<keyword evidence="5" id="KW-1185">Reference proteome</keyword>
<dbReference type="PANTHER" id="PTHR34580">
    <property type="match status" value="1"/>
</dbReference>
<organism evidence="4 5">
    <name type="scientific">Nesterenkonia aethiopica</name>
    <dbReference type="NCBI Taxonomy" id="269144"/>
    <lineage>
        <taxon>Bacteria</taxon>
        <taxon>Bacillati</taxon>
        <taxon>Actinomycetota</taxon>
        <taxon>Actinomycetes</taxon>
        <taxon>Micrococcales</taxon>
        <taxon>Micrococcaceae</taxon>
        <taxon>Nesterenkonia</taxon>
    </lineage>
</organism>
<accession>A0ABP6LS68</accession>
<protein>
    <submittedName>
        <fullName evidence="4">YafY family protein</fullName>
    </submittedName>
</protein>
<dbReference type="SUPFAM" id="SSF46785">
    <property type="entry name" value="Winged helix' DNA-binding domain"/>
    <property type="match status" value="1"/>
</dbReference>
<proteinExistence type="predicted"/>
<evidence type="ECO:0000313" key="5">
    <source>
        <dbReference type="Proteomes" id="UP001500236"/>
    </source>
</evidence>
<dbReference type="RefSeq" id="WP_344684600.1">
    <property type="nucleotide sequence ID" value="NZ_BAAAVT010000005.1"/>
</dbReference>
<dbReference type="InterPro" id="IPR001034">
    <property type="entry name" value="DeoR_HTH"/>
</dbReference>
<evidence type="ECO:0000256" key="1">
    <source>
        <dbReference type="ARBA" id="ARBA00023015"/>
    </source>
</evidence>